<dbReference type="GO" id="GO:0005737">
    <property type="term" value="C:cytoplasm"/>
    <property type="evidence" value="ECO:0007669"/>
    <property type="project" value="UniProtKB-SubCell"/>
</dbReference>
<evidence type="ECO:0000256" key="1">
    <source>
        <dbReference type="ARBA" id="ARBA00004370"/>
    </source>
</evidence>
<dbReference type="InterPro" id="IPR000195">
    <property type="entry name" value="Rab-GAP-TBC_dom"/>
</dbReference>
<proteinExistence type="predicted"/>
<evidence type="ECO:0000256" key="7">
    <source>
        <dbReference type="ARBA" id="ARBA00064536"/>
    </source>
</evidence>
<dbReference type="FunFam" id="1.10.8.270:FF:000019">
    <property type="entry name" value="TBC1 domain family member 13"/>
    <property type="match status" value="1"/>
</dbReference>
<dbReference type="InterPro" id="IPR035969">
    <property type="entry name" value="Rab-GAP_TBC_sf"/>
</dbReference>
<gene>
    <name evidence="11" type="ORF">SUZIE_203365</name>
</gene>
<evidence type="ECO:0000313" key="12">
    <source>
        <dbReference type="Proteomes" id="UP001166674"/>
    </source>
</evidence>
<evidence type="ECO:0000256" key="9">
    <source>
        <dbReference type="SAM" id="SignalP"/>
    </source>
</evidence>
<keyword evidence="9" id="KW-0732">Signal</keyword>
<dbReference type="GO" id="GO:0005096">
    <property type="term" value="F:GTPase activator activity"/>
    <property type="evidence" value="ECO:0007669"/>
    <property type="project" value="UniProtKB-KW"/>
</dbReference>
<dbReference type="SUPFAM" id="SSF47923">
    <property type="entry name" value="Ypt/Rab-GAP domain of gyp1p"/>
    <property type="match status" value="2"/>
</dbReference>
<evidence type="ECO:0000256" key="2">
    <source>
        <dbReference type="ARBA" id="ARBA00004496"/>
    </source>
</evidence>
<evidence type="ECO:0000256" key="3">
    <source>
        <dbReference type="ARBA" id="ARBA00022468"/>
    </source>
</evidence>
<dbReference type="Proteomes" id="UP001166674">
    <property type="component" value="Unassembled WGS sequence"/>
</dbReference>
<feature type="domain" description="Rab-GAP TBC" evidence="10">
    <location>
        <begin position="237"/>
        <end position="547"/>
    </location>
</feature>
<comment type="caution">
    <text evidence="11">The sequence shown here is derived from an EMBL/GenBank/DDBJ whole genome shotgun (WGS) entry which is preliminary data.</text>
</comment>
<dbReference type="SMART" id="SM00164">
    <property type="entry name" value="TBC"/>
    <property type="match status" value="1"/>
</dbReference>
<dbReference type="GO" id="GO:0006886">
    <property type="term" value="P:intracellular protein transport"/>
    <property type="evidence" value="ECO:0007669"/>
    <property type="project" value="TreeGrafter"/>
</dbReference>
<feature type="chain" id="PRO_5041302536" description="TBC1 domain family member 13" evidence="9">
    <location>
        <begin position="18"/>
        <end position="602"/>
    </location>
</feature>
<sequence>MAFLCLHLLLDCQEPTASPGTRRSEFRCPAPTGGNITVSIVQVTRSPQEQLRQKVPSANLPLAVPTLLPWATLAELQLKEKDIINQGLYQVDCQETHLLMKPPGATGYKNYLQDWALTWRAGRKVREAGSWAERSSALLRWEGERRHVTGGRGQRARAERNARDCSLVSGRRLSGSAPRPRGAAAAAAAEAAEQLGGPEVNTMSSLHKSRIADFQDVLKEPSIALEKLRELSFSGIPCEGGLRCLCWKILLNYLPLERAAWTSILAKQRELYSQFLREMIIQPGIAKANMGVSREDVTFEDHPLNPNPDSRWNTYFRDNEVLLQIDKDVRRLCPDISFFQRATEYPCLLILDPQNEFETLRKRVEQTTLKSQTVARNRSGVTNMSSPHKNSMPPSLDEYEVLPNGCEAHWEVVERILFIYAKLNPGIAYVQGMNEIVGPLYYTFATDPNSEWKEHAEADTFFCFTNLMAEIRDNFIKSLDDSQCGITYKMEKVYSTLKDKDVELYLKLQEQNIKPQFFAFRWLTLLLSQEFLLPDVIRIWDSLFADDNRFDFLLLVCCAMLILIREQLLEGDFTVNMRLLQDYPITDVCQILQKAKELQDSK</sequence>
<dbReference type="AlphaFoldDB" id="A0AA41NFN9"/>
<dbReference type="Gene3D" id="1.10.8.270">
    <property type="entry name" value="putative rabgap domain of human tbc1 domain family member 14 like domains"/>
    <property type="match status" value="1"/>
</dbReference>
<comment type="function">
    <text evidence="6">Acts as a GTPase-activating protein for RAB35. Together with RAB35 may be involved in regulation of insulin-induced glucose transporter SLC2A4/GLUT4 translocation to the plasma membrane in adipocytes.</text>
</comment>
<accession>A0AA41NFN9</accession>
<protein>
    <recommendedName>
        <fullName evidence="8">TBC1 domain family member 13</fullName>
    </recommendedName>
</protein>
<dbReference type="FunFam" id="1.10.472.80:FF:000009">
    <property type="entry name" value="TBC1 domain family member 13"/>
    <property type="match status" value="1"/>
</dbReference>
<dbReference type="Pfam" id="PF00566">
    <property type="entry name" value="RabGAP-TBC"/>
    <property type="match status" value="1"/>
</dbReference>
<dbReference type="PANTHER" id="PTHR22957:SF27">
    <property type="entry name" value="TBC1 DOMAIN FAMILY MEMBER 13"/>
    <property type="match status" value="1"/>
</dbReference>
<dbReference type="PROSITE" id="PS50086">
    <property type="entry name" value="TBC_RABGAP"/>
    <property type="match status" value="1"/>
</dbReference>
<dbReference type="EMBL" id="JAATJV010432500">
    <property type="protein sequence ID" value="MBZ3889520.1"/>
    <property type="molecule type" value="Genomic_DNA"/>
</dbReference>
<reference evidence="11" key="1">
    <citation type="submission" date="2020-03" db="EMBL/GenBank/DDBJ databases">
        <title>Studies in the Genomics of Life Span.</title>
        <authorList>
            <person name="Glass D."/>
        </authorList>
    </citation>
    <scope>NUCLEOTIDE SEQUENCE</scope>
    <source>
        <strain evidence="11">SUZIE</strain>
        <tissue evidence="11">Muscle</tissue>
    </source>
</reference>
<evidence type="ECO:0000256" key="8">
    <source>
        <dbReference type="ARBA" id="ARBA00067477"/>
    </source>
</evidence>
<keyword evidence="4" id="KW-0963">Cytoplasm</keyword>
<feature type="signal peptide" evidence="9">
    <location>
        <begin position="1"/>
        <end position="17"/>
    </location>
</feature>
<evidence type="ECO:0000256" key="4">
    <source>
        <dbReference type="ARBA" id="ARBA00022490"/>
    </source>
</evidence>
<organism evidence="11 12">
    <name type="scientific">Sciurus carolinensis</name>
    <name type="common">Eastern gray squirrel</name>
    <dbReference type="NCBI Taxonomy" id="30640"/>
    <lineage>
        <taxon>Eukaryota</taxon>
        <taxon>Metazoa</taxon>
        <taxon>Chordata</taxon>
        <taxon>Craniata</taxon>
        <taxon>Vertebrata</taxon>
        <taxon>Euteleostomi</taxon>
        <taxon>Mammalia</taxon>
        <taxon>Eutheria</taxon>
        <taxon>Euarchontoglires</taxon>
        <taxon>Glires</taxon>
        <taxon>Rodentia</taxon>
        <taxon>Sciuromorpha</taxon>
        <taxon>Sciuridae</taxon>
        <taxon>Sciurinae</taxon>
        <taxon>Sciurini</taxon>
        <taxon>Sciurus</taxon>
    </lineage>
</organism>
<keyword evidence="5" id="KW-0472">Membrane</keyword>
<dbReference type="GO" id="GO:0016020">
    <property type="term" value="C:membrane"/>
    <property type="evidence" value="ECO:0007669"/>
    <property type="project" value="UniProtKB-SubCell"/>
</dbReference>
<dbReference type="Gene3D" id="1.10.472.80">
    <property type="entry name" value="Ypt/Rab-GAP domain of gyp1p, domain 3"/>
    <property type="match status" value="1"/>
</dbReference>
<evidence type="ECO:0000256" key="5">
    <source>
        <dbReference type="ARBA" id="ARBA00023136"/>
    </source>
</evidence>
<comment type="subcellular location">
    <subcellularLocation>
        <location evidence="2">Cytoplasm</location>
    </subcellularLocation>
    <subcellularLocation>
        <location evidence="1">Membrane</location>
    </subcellularLocation>
</comment>
<dbReference type="PANTHER" id="PTHR22957">
    <property type="entry name" value="TBC1 DOMAIN FAMILY MEMBER GTPASE-ACTIVATING PROTEIN"/>
    <property type="match status" value="1"/>
</dbReference>
<evidence type="ECO:0000256" key="6">
    <source>
        <dbReference type="ARBA" id="ARBA00059763"/>
    </source>
</evidence>
<evidence type="ECO:0000313" key="11">
    <source>
        <dbReference type="EMBL" id="MBZ3889520.1"/>
    </source>
</evidence>
<evidence type="ECO:0000259" key="10">
    <source>
        <dbReference type="PROSITE" id="PS50086"/>
    </source>
</evidence>
<name>A0AA41NFN9_SCICA</name>
<keyword evidence="3" id="KW-0343">GTPase activation</keyword>
<keyword evidence="12" id="KW-1185">Reference proteome</keyword>
<comment type="subunit">
    <text evidence="7">Interacts with RAB1A and RAB10; in a GTP-dependent manner.</text>
</comment>